<gene>
    <name evidence="2" type="ORF">K8U91_07980</name>
</gene>
<keyword evidence="1" id="KW-0732">Signal</keyword>
<protein>
    <submittedName>
        <fullName evidence="2">DUF6048 family protein</fullName>
    </submittedName>
</protein>
<reference evidence="2" key="1">
    <citation type="journal article" date="2021" name="PeerJ">
        <title>Extensive microbial diversity within the chicken gut microbiome revealed by metagenomics and culture.</title>
        <authorList>
            <person name="Gilroy R."/>
            <person name="Ravi A."/>
            <person name="Getino M."/>
            <person name="Pursley I."/>
            <person name="Horton D.L."/>
            <person name="Alikhan N.F."/>
            <person name="Baker D."/>
            <person name="Gharbi K."/>
            <person name="Hall N."/>
            <person name="Watson M."/>
            <person name="Adriaenssens E.M."/>
            <person name="Foster-Nyarko E."/>
            <person name="Jarju S."/>
            <person name="Secka A."/>
            <person name="Antonio M."/>
            <person name="Oren A."/>
            <person name="Chaudhuri R.R."/>
            <person name="La Ragione R."/>
            <person name="Hildebrand F."/>
            <person name="Pallen M.J."/>
        </authorList>
    </citation>
    <scope>NUCLEOTIDE SEQUENCE</scope>
    <source>
        <strain evidence="2">CHK121-7720</strain>
    </source>
</reference>
<evidence type="ECO:0000313" key="2">
    <source>
        <dbReference type="EMBL" id="HJG89389.1"/>
    </source>
</evidence>
<dbReference type="Proteomes" id="UP000757103">
    <property type="component" value="Unassembled WGS sequence"/>
</dbReference>
<accession>A0A921MSS6</accession>
<dbReference type="EMBL" id="DYUD01000023">
    <property type="protein sequence ID" value="HJG89389.1"/>
    <property type="molecule type" value="Genomic_DNA"/>
</dbReference>
<name>A0A921MSS6_9BACT</name>
<evidence type="ECO:0000313" key="3">
    <source>
        <dbReference type="Proteomes" id="UP000757103"/>
    </source>
</evidence>
<organism evidence="2 3">
    <name type="scientific">Barnesiella viscericola</name>
    <dbReference type="NCBI Taxonomy" id="397865"/>
    <lineage>
        <taxon>Bacteria</taxon>
        <taxon>Pseudomonadati</taxon>
        <taxon>Bacteroidota</taxon>
        <taxon>Bacteroidia</taxon>
        <taxon>Bacteroidales</taxon>
        <taxon>Barnesiellaceae</taxon>
        <taxon>Barnesiella</taxon>
    </lineage>
</organism>
<feature type="signal peptide" evidence="1">
    <location>
        <begin position="1"/>
        <end position="18"/>
    </location>
</feature>
<comment type="caution">
    <text evidence="2">The sequence shown here is derived from an EMBL/GenBank/DDBJ whole genome shotgun (WGS) entry which is preliminary data.</text>
</comment>
<dbReference type="Pfam" id="PF19515">
    <property type="entry name" value="DUF6048"/>
    <property type="match status" value="1"/>
</dbReference>
<dbReference type="InterPro" id="IPR046111">
    <property type="entry name" value="DUF6048"/>
</dbReference>
<sequence length="262" mass="30295">MRSKLFILFLLITLSSMAQRRITPVDPTVNPDTVVIQTDSTEMQQPEKPKIKGYLYPLLNGLTLNVNILDGVTKIFGQTYGNYEIAAELDLHNRFFPVWEVGVGYADNTPEGLNFTYRTHPSLYNRVGMNYNFGYNKDAMSFFYIGLRYGFSIFSYDIDNIAMESSYWDESETLQMKNQHSWAHWGELLGGLRVQVYKNFYMGWTARYRMVFGYKKNAASEPWFIPGLGPKSSPFGFTYTVGYRFSFGKKRELTKEELSAIE</sequence>
<dbReference type="AlphaFoldDB" id="A0A921MSS6"/>
<reference evidence="2" key="2">
    <citation type="submission" date="2021-09" db="EMBL/GenBank/DDBJ databases">
        <authorList>
            <person name="Gilroy R."/>
        </authorList>
    </citation>
    <scope>NUCLEOTIDE SEQUENCE</scope>
    <source>
        <strain evidence="2">CHK121-7720</strain>
    </source>
</reference>
<evidence type="ECO:0000256" key="1">
    <source>
        <dbReference type="SAM" id="SignalP"/>
    </source>
</evidence>
<dbReference type="RefSeq" id="WP_038534214.1">
    <property type="nucleotide sequence ID" value="NZ_CALUJX010000002.1"/>
</dbReference>
<feature type="chain" id="PRO_5037525740" evidence="1">
    <location>
        <begin position="19"/>
        <end position="262"/>
    </location>
</feature>
<proteinExistence type="predicted"/>
<dbReference type="GeneID" id="90528045"/>